<organism evidence="17">
    <name type="scientific">Micromus sp. YW-2016</name>
    <dbReference type="NCBI Taxonomy" id="1821763"/>
    <lineage>
        <taxon>Eukaryota</taxon>
        <taxon>Metazoa</taxon>
        <taxon>Ecdysozoa</taxon>
        <taxon>Arthropoda</taxon>
        <taxon>Hexapoda</taxon>
        <taxon>Insecta</taxon>
        <taxon>Pterygota</taxon>
        <taxon>Neoptera</taxon>
        <taxon>Endopterygota</taxon>
        <taxon>Neuroptera</taxon>
        <taxon>Hemerobiiformia</taxon>
        <taxon>Hemerobiidae</taxon>
        <taxon>Micromus</taxon>
    </lineage>
</organism>
<evidence type="ECO:0000256" key="13">
    <source>
        <dbReference type="ARBA" id="ARBA00023136"/>
    </source>
</evidence>
<evidence type="ECO:0000256" key="2">
    <source>
        <dbReference type="ARBA" id="ARBA00005698"/>
    </source>
</evidence>
<name>A0A1S5QY97_9NEOP</name>
<keyword evidence="10 16" id="KW-1133">Transmembrane helix</keyword>
<evidence type="ECO:0000256" key="6">
    <source>
        <dbReference type="ARBA" id="ARBA00022660"/>
    </source>
</evidence>
<keyword evidence="13 16" id="KW-0472">Membrane</keyword>
<comment type="similarity">
    <text evidence="2">Belongs to the complex I subunit 6 family.</text>
</comment>
<evidence type="ECO:0000256" key="16">
    <source>
        <dbReference type="SAM" id="Phobius"/>
    </source>
</evidence>
<evidence type="ECO:0000256" key="11">
    <source>
        <dbReference type="ARBA" id="ARBA00023027"/>
    </source>
</evidence>
<dbReference type="EMBL" id="KT425075">
    <property type="protein sequence ID" value="AMW67875.1"/>
    <property type="molecule type" value="Genomic_DNA"/>
</dbReference>
<evidence type="ECO:0000256" key="4">
    <source>
        <dbReference type="ARBA" id="ARBA00021095"/>
    </source>
</evidence>
<feature type="transmembrane region" description="Helical" evidence="16">
    <location>
        <begin position="135"/>
        <end position="157"/>
    </location>
</feature>
<gene>
    <name evidence="17" type="primary">ND6</name>
</gene>
<keyword evidence="7 16" id="KW-0812">Transmembrane</keyword>
<evidence type="ECO:0000256" key="1">
    <source>
        <dbReference type="ARBA" id="ARBA00004225"/>
    </source>
</evidence>
<evidence type="ECO:0000313" key="17">
    <source>
        <dbReference type="EMBL" id="AMW67875.1"/>
    </source>
</evidence>
<keyword evidence="5" id="KW-0813">Transport</keyword>
<evidence type="ECO:0000256" key="10">
    <source>
        <dbReference type="ARBA" id="ARBA00022989"/>
    </source>
</evidence>
<evidence type="ECO:0000256" key="3">
    <source>
        <dbReference type="ARBA" id="ARBA00012944"/>
    </source>
</evidence>
<keyword evidence="9" id="KW-0249">Electron transport</keyword>
<protein>
    <recommendedName>
        <fullName evidence="4">NADH-ubiquinone oxidoreductase chain 6</fullName>
        <ecNumber evidence="3">7.1.1.2</ecNumber>
    </recommendedName>
    <alternativeName>
        <fullName evidence="14">NADH dehydrogenase subunit 6</fullName>
    </alternativeName>
</protein>
<evidence type="ECO:0000256" key="9">
    <source>
        <dbReference type="ARBA" id="ARBA00022982"/>
    </source>
</evidence>
<dbReference type="AlphaFoldDB" id="A0A1S5QY97"/>
<keyword evidence="12 17" id="KW-0496">Mitochondrion</keyword>
<evidence type="ECO:0000256" key="12">
    <source>
        <dbReference type="ARBA" id="ARBA00023128"/>
    </source>
</evidence>
<accession>A0A1S5QY97</accession>
<evidence type="ECO:0000256" key="5">
    <source>
        <dbReference type="ARBA" id="ARBA00022448"/>
    </source>
</evidence>
<evidence type="ECO:0000256" key="8">
    <source>
        <dbReference type="ARBA" id="ARBA00022967"/>
    </source>
</evidence>
<dbReference type="GO" id="GO:0008137">
    <property type="term" value="F:NADH dehydrogenase (ubiquinone) activity"/>
    <property type="evidence" value="ECO:0007669"/>
    <property type="project" value="UniProtKB-EC"/>
</dbReference>
<evidence type="ECO:0000256" key="7">
    <source>
        <dbReference type="ARBA" id="ARBA00022692"/>
    </source>
</evidence>
<dbReference type="GO" id="GO:0031966">
    <property type="term" value="C:mitochondrial membrane"/>
    <property type="evidence" value="ECO:0007669"/>
    <property type="project" value="UniProtKB-SubCell"/>
</dbReference>
<dbReference type="InterPro" id="IPR050269">
    <property type="entry name" value="ComplexI_Subunit6"/>
</dbReference>
<feature type="transmembrane region" description="Helical" evidence="16">
    <location>
        <begin position="21"/>
        <end position="39"/>
    </location>
</feature>
<comment type="catalytic activity">
    <reaction evidence="15">
        <text>a ubiquinone + NADH + 5 H(+)(in) = a ubiquinol + NAD(+) + 4 H(+)(out)</text>
        <dbReference type="Rhea" id="RHEA:29091"/>
        <dbReference type="Rhea" id="RHEA-COMP:9565"/>
        <dbReference type="Rhea" id="RHEA-COMP:9566"/>
        <dbReference type="ChEBI" id="CHEBI:15378"/>
        <dbReference type="ChEBI" id="CHEBI:16389"/>
        <dbReference type="ChEBI" id="CHEBI:17976"/>
        <dbReference type="ChEBI" id="CHEBI:57540"/>
        <dbReference type="ChEBI" id="CHEBI:57945"/>
        <dbReference type="EC" id="7.1.1.2"/>
    </reaction>
</comment>
<proteinExistence type="inferred from homology"/>
<keyword evidence="11" id="KW-0520">NAD</keyword>
<reference evidence="17" key="1">
    <citation type="submission" date="2015-08" db="EMBL/GenBank/DDBJ databases">
        <title>Mitochondrial genomes and implications for higher phylogeny of Neuroptera (Insecta: Neuropteroidea).</title>
        <authorList>
            <person name="Wang Y."/>
            <person name="Liu X."/>
            <person name="Winterton S.L."/>
            <person name="Yang D."/>
        </authorList>
    </citation>
    <scope>NUCLEOTIDE SEQUENCE</scope>
</reference>
<dbReference type="EC" id="7.1.1.2" evidence="3"/>
<feature type="transmembrane region" description="Helical" evidence="16">
    <location>
        <begin position="45"/>
        <end position="67"/>
    </location>
</feature>
<dbReference type="PANTHER" id="PTHR11435">
    <property type="entry name" value="NADH UBIQUINONE OXIDOREDUCTASE SUBUNIT ND6"/>
    <property type="match status" value="1"/>
</dbReference>
<sequence>MNIFIILLSSLLSINFINMKHPLSMGLILLIQTLLISLICGMTNYTFWFSYILFLIMVGGMLILFMYMTSLASNEIFKININTMIVNLMMIFLLILITIIFDNMIMMMKNYESINFLMIKEKENSFNLIKLYNNYSMNMTILLINYLFLTLIIIVNITKINYGPLRQNN</sequence>
<comment type="subcellular location">
    <subcellularLocation>
        <location evidence="1">Mitochondrion membrane</location>
        <topology evidence="1">Multi-pass membrane protein</topology>
    </subcellularLocation>
</comment>
<geneLocation type="mitochondrion" evidence="17"/>
<dbReference type="PANTHER" id="PTHR11435:SF1">
    <property type="entry name" value="NADH-UBIQUINONE OXIDOREDUCTASE CHAIN 6"/>
    <property type="match status" value="1"/>
</dbReference>
<keyword evidence="6" id="KW-0679">Respiratory chain</keyword>
<evidence type="ECO:0000256" key="15">
    <source>
        <dbReference type="ARBA" id="ARBA00049551"/>
    </source>
</evidence>
<feature type="transmembrane region" description="Helical" evidence="16">
    <location>
        <begin position="79"/>
        <end position="101"/>
    </location>
</feature>
<evidence type="ECO:0000256" key="14">
    <source>
        <dbReference type="ARBA" id="ARBA00031019"/>
    </source>
</evidence>
<keyword evidence="8" id="KW-1278">Translocase</keyword>